<keyword evidence="3 6" id="KW-0812">Transmembrane</keyword>
<name>A0A1R3GWM8_COCAP</name>
<dbReference type="PANTHER" id="PTHR31621:SF5">
    <property type="entry name" value="PROTEIN DMP10"/>
    <property type="match status" value="1"/>
</dbReference>
<dbReference type="InterPro" id="IPR007770">
    <property type="entry name" value="DMP"/>
</dbReference>
<evidence type="ECO:0000256" key="3">
    <source>
        <dbReference type="ARBA" id="ARBA00022692"/>
    </source>
</evidence>
<evidence type="ECO:0000256" key="4">
    <source>
        <dbReference type="ARBA" id="ARBA00022989"/>
    </source>
</evidence>
<dbReference type="Gramene" id="OMO62437">
    <property type="protein sequence ID" value="OMO62437"/>
    <property type="gene ID" value="CCACVL1_22833"/>
</dbReference>
<keyword evidence="8" id="KW-1185">Reference proteome</keyword>
<organism evidence="7 8">
    <name type="scientific">Corchorus capsularis</name>
    <name type="common">Jute</name>
    <dbReference type="NCBI Taxonomy" id="210143"/>
    <lineage>
        <taxon>Eukaryota</taxon>
        <taxon>Viridiplantae</taxon>
        <taxon>Streptophyta</taxon>
        <taxon>Embryophyta</taxon>
        <taxon>Tracheophyta</taxon>
        <taxon>Spermatophyta</taxon>
        <taxon>Magnoliopsida</taxon>
        <taxon>eudicotyledons</taxon>
        <taxon>Gunneridae</taxon>
        <taxon>Pentapetalae</taxon>
        <taxon>rosids</taxon>
        <taxon>malvids</taxon>
        <taxon>Malvales</taxon>
        <taxon>Malvaceae</taxon>
        <taxon>Grewioideae</taxon>
        <taxon>Apeibeae</taxon>
        <taxon>Corchorus</taxon>
    </lineage>
</organism>
<accession>A0A1R3GWM8</accession>
<dbReference type="Proteomes" id="UP000188268">
    <property type="component" value="Unassembled WGS sequence"/>
</dbReference>
<comment type="caution">
    <text evidence="7">The sequence shown here is derived from an EMBL/GenBank/DDBJ whole genome shotgun (WGS) entry which is preliminary data.</text>
</comment>
<protein>
    <submittedName>
        <fullName evidence="7">Uncharacterized protein</fullName>
    </submittedName>
</protein>
<dbReference type="OrthoDB" id="657601at2759"/>
<proteinExistence type="inferred from homology"/>
<comment type="similarity">
    <text evidence="2">Belongs to the plant DMP1 protein family.</text>
</comment>
<sequence>MVTKAALPQSAHKALPGSANLANLLPTGTVFAFQAIIPSFSNNGKCELAHRYMTLAIIILCSLACFLSSFTDSFVGEDGKLYYGIATFNGLYIFNDDYDDDLDLENNKEAKEILKKYRLTAKDLVHAFCSLTLFLVIACSSSDVQSCYFPKPGPNCNALMTNLPLAAGILASGLFMLFPTKRRGIGYADKPDCGNTKEEKQLKEALSTKKLADYKDKEPLPEPK</sequence>
<feature type="transmembrane region" description="Helical" evidence="6">
    <location>
        <begin position="52"/>
        <end position="69"/>
    </location>
</feature>
<dbReference type="PANTHER" id="PTHR31621">
    <property type="entry name" value="PROTEIN DMP3"/>
    <property type="match status" value="1"/>
</dbReference>
<keyword evidence="4 6" id="KW-1133">Transmembrane helix</keyword>
<evidence type="ECO:0000313" key="7">
    <source>
        <dbReference type="EMBL" id="OMO62437.1"/>
    </source>
</evidence>
<dbReference type="Pfam" id="PF05078">
    <property type="entry name" value="DUF679"/>
    <property type="match status" value="1"/>
</dbReference>
<dbReference type="AlphaFoldDB" id="A0A1R3GWM8"/>
<evidence type="ECO:0000256" key="1">
    <source>
        <dbReference type="ARBA" id="ARBA00004141"/>
    </source>
</evidence>
<evidence type="ECO:0000313" key="8">
    <source>
        <dbReference type="Proteomes" id="UP000188268"/>
    </source>
</evidence>
<gene>
    <name evidence="7" type="ORF">CCACVL1_22833</name>
</gene>
<feature type="transmembrane region" description="Helical" evidence="6">
    <location>
        <begin position="20"/>
        <end position="40"/>
    </location>
</feature>
<keyword evidence="5 6" id="KW-0472">Membrane</keyword>
<feature type="transmembrane region" description="Helical" evidence="6">
    <location>
        <begin position="119"/>
        <end position="138"/>
    </location>
</feature>
<comment type="subcellular location">
    <subcellularLocation>
        <location evidence="1">Membrane</location>
        <topology evidence="1">Multi-pass membrane protein</topology>
    </subcellularLocation>
</comment>
<evidence type="ECO:0000256" key="5">
    <source>
        <dbReference type="ARBA" id="ARBA00023136"/>
    </source>
</evidence>
<dbReference type="OMA" id="AHKYMTL"/>
<dbReference type="EMBL" id="AWWV01013244">
    <property type="protein sequence ID" value="OMO62437.1"/>
    <property type="molecule type" value="Genomic_DNA"/>
</dbReference>
<reference evidence="7 8" key="1">
    <citation type="submission" date="2013-09" db="EMBL/GenBank/DDBJ databases">
        <title>Corchorus capsularis genome sequencing.</title>
        <authorList>
            <person name="Alam M."/>
            <person name="Haque M.S."/>
            <person name="Islam M.S."/>
            <person name="Emdad E.M."/>
            <person name="Islam M.M."/>
            <person name="Ahmed B."/>
            <person name="Halim A."/>
            <person name="Hossen Q.M.M."/>
            <person name="Hossain M.Z."/>
            <person name="Ahmed R."/>
            <person name="Khan M.M."/>
            <person name="Islam R."/>
            <person name="Rashid M.M."/>
            <person name="Khan S.A."/>
            <person name="Rahman M.S."/>
            <person name="Alam M."/>
        </authorList>
    </citation>
    <scope>NUCLEOTIDE SEQUENCE [LARGE SCALE GENOMIC DNA]</scope>
    <source>
        <strain evidence="8">cv. CVL-1</strain>
        <tissue evidence="7">Whole seedling</tissue>
    </source>
</reference>
<feature type="transmembrane region" description="Helical" evidence="6">
    <location>
        <begin position="158"/>
        <end position="178"/>
    </location>
</feature>
<evidence type="ECO:0000256" key="2">
    <source>
        <dbReference type="ARBA" id="ARBA00008707"/>
    </source>
</evidence>
<dbReference type="GO" id="GO:0016020">
    <property type="term" value="C:membrane"/>
    <property type="evidence" value="ECO:0007669"/>
    <property type="project" value="UniProtKB-SubCell"/>
</dbReference>
<evidence type="ECO:0000256" key="6">
    <source>
        <dbReference type="SAM" id="Phobius"/>
    </source>
</evidence>
<dbReference type="GO" id="GO:0010256">
    <property type="term" value="P:endomembrane system organization"/>
    <property type="evidence" value="ECO:0007669"/>
    <property type="project" value="TreeGrafter"/>
</dbReference>
<dbReference type="STRING" id="210143.A0A1R3GWM8"/>
<dbReference type="GO" id="GO:0005737">
    <property type="term" value="C:cytoplasm"/>
    <property type="evidence" value="ECO:0007669"/>
    <property type="project" value="UniProtKB-ARBA"/>
</dbReference>